<dbReference type="HAMAP" id="MF_00964">
    <property type="entry name" value="DEAD_helicase_DeaD"/>
    <property type="match status" value="1"/>
</dbReference>
<dbReference type="PROSITE" id="PS51192">
    <property type="entry name" value="HELICASE_ATP_BIND_1"/>
    <property type="match status" value="1"/>
</dbReference>
<dbReference type="GO" id="GO:0004386">
    <property type="term" value="F:helicase activity"/>
    <property type="evidence" value="ECO:0007669"/>
    <property type="project" value="UniProtKB-KW"/>
</dbReference>
<keyword evidence="15" id="KW-1185">Reference proteome</keyword>
<feature type="compositionally biased region" description="Basic and acidic residues" evidence="10">
    <location>
        <begin position="604"/>
        <end position="614"/>
    </location>
</feature>
<dbReference type="Pfam" id="PF00271">
    <property type="entry name" value="Helicase_C"/>
    <property type="match status" value="1"/>
</dbReference>
<comment type="caution">
    <text evidence="14">The sequence shown here is derived from an EMBL/GenBank/DDBJ whole genome shotgun (WGS) entry which is preliminary data.</text>
</comment>
<keyword evidence="5 8" id="KW-0067">ATP-binding</keyword>
<dbReference type="Pfam" id="PF03880">
    <property type="entry name" value="DbpA"/>
    <property type="match status" value="1"/>
</dbReference>
<dbReference type="EMBL" id="SPKT01000022">
    <property type="protein sequence ID" value="TFH98181.1"/>
    <property type="molecule type" value="Genomic_DNA"/>
</dbReference>
<dbReference type="Pfam" id="PF00270">
    <property type="entry name" value="DEAD"/>
    <property type="match status" value="1"/>
</dbReference>
<keyword evidence="4 8" id="KW-0347">Helicase</keyword>
<keyword evidence="1 8" id="KW-0963">Cytoplasm</keyword>
<dbReference type="RefSeq" id="WP_082739495.1">
    <property type="nucleotide sequence ID" value="NZ_SPKT01000022.1"/>
</dbReference>
<keyword evidence="6 8" id="KW-0694">RNA-binding</keyword>
<dbReference type="PANTHER" id="PTHR47963">
    <property type="entry name" value="DEAD-BOX ATP-DEPENDENT RNA HELICASE 47, MITOCHONDRIAL"/>
    <property type="match status" value="1"/>
</dbReference>
<feature type="compositionally biased region" description="Basic and acidic residues" evidence="10">
    <location>
        <begin position="499"/>
        <end position="526"/>
    </location>
</feature>
<dbReference type="SMART" id="SM00490">
    <property type="entry name" value="HELICc"/>
    <property type="match status" value="1"/>
</dbReference>
<evidence type="ECO:0000256" key="6">
    <source>
        <dbReference type="ARBA" id="ARBA00022884"/>
    </source>
</evidence>
<dbReference type="PROSITE" id="PS00039">
    <property type="entry name" value="DEAD_ATP_HELICASE"/>
    <property type="match status" value="1"/>
</dbReference>
<feature type="domain" description="Helicase C-terminal" evidence="12">
    <location>
        <begin position="279"/>
        <end position="426"/>
    </location>
</feature>
<dbReference type="CDD" id="cd00268">
    <property type="entry name" value="DEADc"/>
    <property type="match status" value="1"/>
</dbReference>
<name>A0ABY2JZH9_9MICC</name>
<evidence type="ECO:0000256" key="10">
    <source>
        <dbReference type="SAM" id="MobiDB-lite"/>
    </source>
</evidence>
<evidence type="ECO:0000256" key="1">
    <source>
        <dbReference type="ARBA" id="ARBA00022490"/>
    </source>
</evidence>
<dbReference type="InterPro" id="IPR011545">
    <property type="entry name" value="DEAD/DEAH_box_helicase_dom"/>
</dbReference>
<dbReference type="InterPro" id="IPR000629">
    <property type="entry name" value="RNA-helicase_DEAD-box_CS"/>
</dbReference>
<dbReference type="InterPro" id="IPR005580">
    <property type="entry name" value="DbpA/CsdA_RNA-bd_dom"/>
</dbReference>
<dbReference type="InterPro" id="IPR027417">
    <property type="entry name" value="P-loop_NTPase"/>
</dbReference>
<dbReference type="CDD" id="cd18787">
    <property type="entry name" value="SF2_C_DEAD"/>
    <property type="match status" value="1"/>
</dbReference>
<evidence type="ECO:0000256" key="8">
    <source>
        <dbReference type="HAMAP-Rule" id="MF_00964"/>
    </source>
</evidence>
<dbReference type="InterPro" id="IPR028618">
    <property type="entry name" value="DEAD_helicase_DeaD"/>
</dbReference>
<evidence type="ECO:0000256" key="7">
    <source>
        <dbReference type="ARBA" id="ARBA00023016"/>
    </source>
</evidence>
<dbReference type="InterPro" id="IPR012677">
    <property type="entry name" value="Nucleotide-bd_a/b_plait_sf"/>
</dbReference>
<dbReference type="EC" id="3.6.4.13" evidence="8"/>
<evidence type="ECO:0000313" key="14">
    <source>
        <dbReference type="EMBL" id="TFH98181.1"/>
    </source>
</evidence>
<dbReference type="InterPro" id="IPR001650">
    <property type="entry name" value="Helicase_C-like"/>
</dbReference>
<accession>A0ABY2JZH9</accession>
<gene>
    <name evidence="8" type="primary">deaD</name>
    <name evidence="8" type="synonym">csdA</name>
    <name evidence="14" type="ORF">E4A49_09900</name>
</gene>
<dbReference type="InterPro" id="IPR050547">
    <property type="entry name" value="DEAD_box_RNA_helicases"/>
</dbReference>
<evidence type="ECO:0000256" key="3">
    <source>
        <dbReference type="ARBA" id="ARBA00022801"/>
    </source>
</evidence>
<reference evidence="14 15" key="1">
    <citation type="submission" date="2019-03" db="EMBL/GenBank/DDBJ databases">
        <title>Reclassification of Micrococcus aloeverae and Micrococcus yunnanensis as later heterotypic synonyms of Micrococcus luteus.</title>
        <authorList>
            <person name="Huang C.-H."/>
        </authorList>
    </citation>
    <scope>NUCLEOTIDE SEQUENCE [LARGE SCALE GENOMIC DNA]</scope>
    <source>
        <strain evidence="14 15">BCRC 12151</strain>
    </source>
</reference>
<evidence type="ECO:0000259" key="11">
    <source>
        <dbReference type="PROSITE" id="PS51192"/>
    </source>
</evidence>
<evidence type="ECO:0000259" key="12">
    <source>
        <dbReference type="PROSITE" id="PS51194"/>
    </source>
</evidence>
<organism evidence="14 15">
    <name type="scientific">Micrococcus lylae</name>
    <dbReference type="NCBI Taxonomy" id="1273"/>
    <lineage>
        <taxon>Bacteria</taxon>
        <taxon>Bacillati</taxon>
        <taxon>Actinomycetota</taxon>
        <taxon>Actinomycetes</taxon>
        <taxon>Micrococcales</taxon>
        <taxon>Micrococcaceae</taxon>
        <taxon>Micrococcus</taxon>
    </lineage>
</organism>
<dbReference type="Proteomes" id="UP000297477">
    <property type="component" value="Unassembled WGS sequence"/>
</dbReference>
<sequence>MTHTPNTPLDDEVRPDQTAVEAAETVENSAAADAAAEAVPADEPEGTSFIDLGLDARVLSAIEELGYTAPSPIQEQTIPLILEGRDVVGLAQTGTGKTGAFALPVLSRLAESADVNGRADAPQVLVLAPTRELALQVADAFDTYAQQIDDVSVLAVYGGSPYGPQLAGLRRGAQVVVGTPGRVIDHLERGSLDLSQLQTLVLDEADEMLRMGFAEEVDRILASTPEAKQTALFSATMPPAIRRISAQYLNDPQEVAVARQATTSATIRQRCLIVGHQWKLEAFTRILETEEHDGVIAFVRTRAGTEDLTRRLNERGFKAVAISGDIAQKQREKTVEDLKAGRVDILVATDVAARGLDVERISLVVNYDVPHDSESYVHRIGRTGRAGRSGDAVLFITPRERYLLRSIEKTTRKPVEEMQLPSIAQVNEARKARFADRITATLETAADEDLAVFRDMVVDYVEKNEAEPDRVAAAIAMMVQDGRPLLAEEPDLPPFGGKGRRDRDRGDRSERGERDGRGSRGPRREPAAGNATYWVGVGHNDRVKPGHLVGALANEVGLPGNAIGAIDLRGNHALVELPKDLTPEQLEAGARAEVNGRPLGLRLDTGRPTRAERAEGDDDGPRRRHGGPRGGRGRQDRFDRGDRGGRVDRAERDGRVDRAERDERRGRGEREEGSDDGRHPSARRNREDNHTGKKPRWSADRRRERGAGDGRDGRGRGDDSWGRDGGRRGGADHGKRGGSRGRFGSDKGGRGGFGGGKGGRGSGPKRFGRRPQR</sequence>
<keyword evidence="2 8" id="KW-0547">Nucleotide-binding</keyword>
<evidence type="ECO:0000256" key="2">
    <source>
        <dbReference type="ARBA" id="ARBA00022741"/>
    </source>
</evidence>
<dbReference type="SUPFAM" id="SSF52540">
    <property type="entry name" value="P-loop containing nucleoside triphosphate hydrolases"/>
    <property type="match status" value="1"/>
</dbReference>
<protein>
    <recommendedName>
        <fullName evidence="8">ATP-dependent RNA helicase DeaD</fullName>
        <ecNumber evidence="8">3.6.4.13</ecNumber>
    </recommendedName>
    <alternativeName>
        <fullName evidence="8">Cold-shock DEAD box protein A</fullName>
    </alternativeName>
</protein>
<dbReference type="InterPro" id="IPR057325">
    <property type="entry name" value="DeaD_dimer"/>
</dbReference>
<feature type="region of interest" description="Disordered" evidence="10">
    <location>
        <begin position="589"/>
        <end position="773"/>
    </location>
</feature>
<feature type="compositionally biased region" description="Gly residues" evidence="10">
    <location>
        <begin position="750"/>
        <end position="762"/>
    </location>
</feature>
<proteinExistence type="inferred from homology"/>
<evidence type="ECO:0000313" key="15">
    <source>
        <dbReference type="Proteomes" id="UP000297477"/>
    </source>
</evidence>
<dbReference type="Gene3D" id="3.30.70.330">
    <property type="match status" value="1"/>
</dbReference>
<evidence type="ECO:0000256" key="9">
    <source>
        <dbReference type="PROSITE-ProRule" id="PRU00552"/>
    </source>
</evidence>
<comment type="subcellular location">
    <subcellularLocation>
        <location evidence="8">Cytoplasm</location>
    </subcellularLocation>
</comment>
<dbReference type="Pfam" id="PF25399">
    <property type="entry name" value="DeaD_dimer"/>
    <property type="match status" value="1"/>
</dbReference>
<dbReference type="InterPro" id="IPR014014">
    <property type="entry name" value="RNA_helicase_DEAD_Q_motif"/>
</dbReference>
<comment type="function">
    <text evidence="8">DEAD-box RNA helicase involved in various cellular processes at low temperature, including ribosome biogenesis, mRNA degradation and translation initiation.</text>
</comment>
<comment type="similarity">
    <text evidence="8">Belongs to the DEAD box helicase family. DeaD/CsdA subfamily.</text>
</comment>
<keyword evidence="3 8" id="KW-0378">Hydrolase</keyword>
<evidence type="ECO:0000256" key="4">
    <source>
        <dbReference type="ARBA" id="ARBA00022806"/>
    </source>
</evidence>
<feature type="compositionally biased region" description="Basic and acidic residues" evidence="10">
    <location>
        <begin position="633"/>
        <end position="735"/>
    </location>
</feature>
<feature type="domain" description="Helicase ATP-binding" evidence="11">
    <location>
        <begin position="78"/>
        <end position="255"/>
    </location>
</feature>
<dbReference type="SMART" id="SM00487">
    <property type="entry name" value="DEXDc"/>
    <property type="match status" value="1"/>
</dbReference>
<feature type="domain" description="DEAD-box RNA helicase Q" evidence="13">
    <location>
        <begin position="47"/>
        <end position="75"/>
    </location>
</feature>
<dbReference type="InterPro" id="IPR014001">
    <property type="entry name" value="Helicase_ATP-bd"/>
</dbReference>
<evidence type="ECO:0000256" key="5">
    <source>
        <dbReference type="ARBA" id="ARBA00022840"/>
    </source>
</evidence>
<feature type="region of interest" description="Disordered" evidence="10">
    <location>
        <begin position="1"/>
        <end position="28"/>
    </location>
</feature>
<dbReference type="PROSITE" id="PS51194">
    <property type="entry name" value="HELICASE_CTER"/>
    <property type="match status" value="1"/>
</dbReference>
<comment type="catalytic activity">
    <reaction evidence="8">
        <text>ATP + H2O = ADP + phosphate + H(+)</text>
        <dbReference type="Rhea" id="RHEA:13065"/>
        <dbReference type="ChEBI" id="CHEBI:15377"/>
        <dbReference type="ChEBI" id="CHEBI:15378"/>
        <dbReference type="ChEBI" id="CHEBI:30616"/>
        <dbReference type="ChEBI" id="CHEBI:43474"/>
        <dbReference type="ChEBI" id="CHEBI:456216"/>
        <dbReference type="EC" id="3.6.4.13"/>
    </reaction>
</comment>
<dbReference type="PROSITE" id="PS51195">
    <property type="entry name" value="Q_MOTIF"/>
    <property type="match status" value="1"/>
</dbReference>
<feature type="region of interest" description="Disordered" evidence="10">
    <location>
        <begin position="485"/>
        <end position="533"/>
    </location>
</feature>
<dbReference type="PANTHER" id="PTHR47963:SF8">
    <property type="entry name" value="ATP-DEPENDENT RNA HELICASE DEAD"/>
    <property type="match status" value="1"/>
</dbReference>
<evidence type="ECO:0000259" key="13">
    <source>
        <dbReference type="PROSITE" id="PS51195"/>
    </source>
</evidence>
<dbReference type="InterPro" id="IPR044742">
    <property type="entry name" value="DEAD/DEAH_RhlB"/>
</dbReference>
<keyword evidence="7 8" id="KW-0346">Stress response</keyword>
<dbReference type="Gene3D" id="3.40.50.300">
    <property type="entry name" value="P-loop containing nucleotide triphosphate hydrolases"/>
    <property type="match status" value="2"/>
</dbReference>
<feature type="short sequence motif" description="Q motif" evidence="9">
    <location>
        <begin position="47"/>
        <end position="75"/>
    </location>
</feature>
<feature type="compositionally biased region" description="Low complexity" evidence="10">
    <location>
        <begin position="18"/>
        <end position="28"/>
    </location>
</feature>